<feature type="non-terminal residue" evidence="1">
    <location>
        <position position="1"/>
    </location>
</feature>
<reference evidence="1" key="1">
    <citation type="submission" date="2023-05" db="EMBL/GenBank/DDBJ databases">
        <authorList>
            <consortium name="ELIXIR-Norway"/>
        </authorList>
    </citation>
    <scope>NUCLEOTIDE SEQUENCE</scope>
</reference>
<dbReference type="EMBL" id="OX596103">
    <property type="protein sequence ID" value="CAM9833601.1"/>
    <property type="molecule type" value="Genomic_DNA"/>
</dbReference>
<reference evidence="1" key="2">
    <citation type="submission" date="2025-03" db="EMBL/GenBank/DDBJ databases">
        <authorList>
            <consortium name="ELIXIR-Norway"/>
            <consortium name="Elixir Norway"/>
        </authorList>
    </citation>
    <scope>NUCLEOTIDE SEQUENCE</scope>
</reference>
<organism evidence="1 2">
    <name type="scientific">Rangifer tarandus platyrhynchus</name>
    <name type="common">Svalbard reindeer</name>
    <dbReference type="NCBI Taxonomy" id="3082113"/>
    <lineage>
        <taxon>Eukaryota</taxon>
        <taxon>Metazoa</taxon>
        <taxon>Chordata</taxon>
        <taxon>Craniata</taxon>
        <taxon>Vertebrata</taxon>
        <taxon>Euteleostomi</taxon>
        <taxon>Mammalia</taxon>
        <taxon>Eutheria</taxon>
        <taxon>Laurasiatheria</taxon>
        <taxon>Artiodactyla</taxon>
        <taxon>Ruminantia</taxon>
        <taxon>Pecora</taxon>
        <taxon>Cervidae</taxon>
        <taxon>Odocoileinae</taxon>
        <taxon>Rangifer</taxon>
    </lineage>
</organism>
<proteinExistence type="predicted"/>
<dbReference type="Proteomes" id="UP001162501">
    <property type="component" value="Chromosome 19"/>
</dbReference>
<name>A0AC59YMI1_RANTA</name>
<gene>
    <name evidence="1" type="ORF">MRATA1EN22A_LOCUS8096</name>
</gene>
<protein>
    <submittedName>
        <fullName evidence="1">Uncharacterized protein</fullName>
    </submittedName>
</protein>
<feature type="non-terminal residue" evidence="1">
    <location>
        <position position="68"/>
    </location>
</feature>
<accession>A0AC59YMI1</accession>
<evidence type="ECO:0000313" key="1">
    <source>
        <dbReference type="EMBL" id="CAM9833601.1"/>
    </source>
</evidence>
<sequence>GEAGGASPRLLTGHTGGTAVDGAASSERSLGSSGVAPTCQGSQRNPHRHQSGRDTISRSTLSPVQQLV</sequence>
<evidence type="ECO:0000313" key="2">
    <source>
        <dbReference type="Proteomes" id="UP001162501"/>
    </source>
</evidence>